<dbReference type="RefSeq" id="WP_012160014.1">
    <property type="nucleotide sequence ID" value="NC_009922.1"/>
</dbReference>
<feature type="domain" description="EamA" evidence="8">
    <location>
        <begin position="6"/>
        <end position="136"/>
    </location>
</feature>
<comment type="similarity">
    <text evidence="2">Belongs to the EamA transporter family.</text>
</comment>
<feature type="transmembrane region" description="Helical" evidence="7">
    <location>
        <begin position="260"/>
        <end position="280"/>
    </location>
</feature>
<dbReference type="PANTHER" id="PTHR42920">
    <property type="entry name" value="OS03G0707200 PROTEIN-RELATED"/>
    <property type="match status" value="1"/>
</dbReference>
<dbReference type="Proteomes" id="UP000000269">
    <property type="component" value="Chromosome"/>
</dbReference>
<keyword evidence="10" id="KW-1185">Reference proteome</keyword>
<evidence type="ECO:0000259" key="8">
    <source>
        <dbReference type="Pfam" id="PF00892"/>
    </source>
</evidence>
<feature type="transmembrane region" description="Helical" evidence="7">
    <location>
        <begin position="206"/>
        <end position="224"/>
    </location>
</feature>
<dbReference type="AlphaFoldDB" id="A8MIS3"/>
<feature type="transmembrane region" description="Helical" evidence="7">
    <location>
        <begin position="120"/>
        <end position="137"/>
    </location>
</feature>
<dbReference type="Pfam" id="PF00892">
    <property type="entry name" value="EamA"/>
    <property type="match status" value="2"/>
</dbReference>
<organism evidence="9 10">
    <name type="scientific">Alkaliphilus oremlandii (strain OhILAs)</name>
    <name type="common">Clostridium oremlandii (strain OhILAs)</name>
    <dbReference type="NCBI Taxonomy" id="350688"/>
    <lineage>
        <taxon>Bacteria</taxon>
        <taxon>Bacillati</taxon>
        <taxon>Bacillota</taxon>
        <taxon>Clostridia</taxon>
        <taxon>Peptostreptococcales</taxon>
        <taxon>Natronincolaceae</taxon>
        <taxon>Alkaliphilus</taxon>
    </lineage>
</organism>
<protein>
    <recommendedName>
        <fullName evidence="8">EamA domain-containing protein</fullName>
    </recommendedName>
</protein>
<keyword evidence="5 7" id="KW-1133">Transmembrane helix</keyword>
<feature type="transmembrane region" description="Helical" evidence="7">
    <location>
        <begin position="174"/>
        <end position="194"/>
    </location>
</feature>
<sequence length="299" mass="32351">MSKQLKADLALLAVTLAWGSSFVLTKNALDHIATFNFLAIRFILAAIVSAIIFYKNIIKADKNSIKYGMMIGAILFTGYALQTTGLQYTSASKSGFITGFSVVIVPVLSALLLKIKPNKYAVIGVVCAILGLGFLTLDSSLSLNSGDLLTLIASFMFALHIITVGKYTVAVDSITMAIVQIGTVGVLSLIFSFAIEQPILPTGKEIWIPMFILSIVCTSVAFIVQNVMQKFTSPTHTALIYSGEPVFSAIFAYFVSNEILTRRAIFGCALILAGMIVSELDWSSIFNKEKSEKIEEAVE</sequence>
<dbReference type="eggNOG" id="COG0697">
    <property type="taxonomic scope" value="Bacteria"/>
</dbReference>
<comment type="subcellular location">
    <subcellularLocation>
        <location evidence="1">Cell membrane</location>
        <topology evidence="1">Multi-pass membrane protein</topology>
    </subcellularLocation>
</comment>
<evidence type="ECO:0000256" key="2">
    <source>
        <dbReference type="ARBA" id="ARBA00007362"/>
    </source>
</evidence>
<keyword evidence="4 7" id="KW-0812">Transmembrane</keyword>
<gene>
    <name evidence="9" type="ordered locus">Clos_2169</name>
</gene>
<dbReference type="PANTHER" id="PTHR42920:SF5">
    <property type="entry name" value="EAMA DOMAIN-CONTAINING PROTEIN"/>
    <property type="match status" value="1"/>
</dbReference>
<evidence type="ECO:0000256" key="4">
    <source>
        <dbReference type="ARBA" id="ARBA00022692"/>
    </source>
</evidence>
<dbReference type="Gene3D" id="1.10.3730.20">
    <property type="match status" value="1"/>
</dbReference>
<feature type="domain" description="EamA" evidence="8">
    <location>
        <begin position="145"/>
        <end position="277"/>
    </location>
</feature>
<proteinExistence type="inferred from homology"/>
<accession>A8MIS3</accession>
<dbReference type="EMBL" id="CP000853">
    <property type="protein sequence ID" value="ABW19705.1"/>
    <property type="molecule type" value="Genomic_DNA"/>
</dbReference>
<evidence type="ECO:0000313" key="10">
    <source>
        <dbReference type="Proteomes" id="UP000000269"/>
    </source>
</evidence>
<dbReference type="OrthoDB" id="9804865at2"/>
<dbReference type="InterPro" id="IPR000620">
    <property type="entry name" value="EamA_dom"/>
</dbReference>
<evidence type="ECO:0000256" key="1">
    <source>
        <dbReference type="ARBA" id="ARBA00004651"/>
    </source>
</evidence>
<evidence type="ECO:0000313" key="9">
    <source>
        <dbReference type="EMBL" id="ABW19705.1"/>
    </source>
</evidence>
<dbReference type="GO" id="GO:0005886">
    <property type="term" value="C:plasma membrane"/>
    <property type="evidence" value="ECO:0007669"/>
    <property type="project" value="UniProtKB-SubCell"/>
</dbReference>
<feature type="transmembrane region" description="Helical" evidence="7">
    <location>
        <begin position="236"/>
        <end position="254"/>
    </location>
</feature>
<evidence type="ECO:0000256" key="6">
    <source>
        <dbReference type="ARBA" id="ARBA00023136"/>
    </source>
</evidence>
<dbReference type="SUPFAM" id="SSF103481">
    <property type="entry name" value="Multidrug resistance efflux transporter EmrE"/>
    <property type="match status" value="2"/>
</dbReference>
<feature type="transmembrane region" description="Helical" evidence="7">
    <location>
        <begin position="149"/>
        <end position="167"/>
    </location>
</feature>
<evidence type="ECO:0000256" key="5">
    <source>
        <dbReference type="ARBA" id="ARBA00022989"/>
    </source>
</evidence>
<dbReference type="InterPro" id="IPR051258">
    <property type="entry name" value="Diverse_Substrate_Transporter"/>
</dbReference>
<keyword evidence="3" id="KW-1003">Cell membrane</keyword>
<evidence type="ECO:0000256" key="3">
    <source>
        <dbReference type="ARBA" id="ARBA00022475"/>
    </source>
</evidence>
<dbReference type="KEGG" id="aoe:Clos_2169"/>
<keyword evidence="6 7" id="KW-0472">Membrane</keyword>
<reference evidence="10" key="1">
    <citation type="submission" date="2007-10" db="EMBL/GenBank/DDBJ databases">
        <title>Complete genome of Alkaliphilus oremlandii OhILAs.</title>
        <authorList>
            <person name="Copeland A."/>
            <person name="Lucas S."/>
            <person name="Lapidus A."/>
            <person name="Barry K."/>
            <person name="Detter J.C."/>
            <person name="Glavina del Rio T."/>
            <person name="Hammon N."/>
            <person name="Israni S."/>
            <person name="Dalin E."/>
            <person name="Tice H."/>
            <person name="Pitluck S."/>
            <person name="Chain P."/>
            <person name="Malfatti S."/>
            <person name="Shin M."/>
            <person name="Vergez L."/>
            <person name="Schmutz J."/>
            <person name="Larimer F."/>
            <person name="Land M."/>
            <person name="Hauser L."/>
            <person name="Kyrpides N."/>
            <person name="Mikhailova N."/>
            <person name="Stolz J.F."/>
            <person name="Dawson A."/>
            <person name="Fisher E."/>
            <person name="Crable B."/>
            <person name="Perera E."/>
            <person name="Lisak J."/>
            <person name="Ranganathan M."/>
            <person name="Basu P."/>
            <person name="Richardson P."/>
        </authorList>
    </citation>
    <scope>NUCLEOTIDE SEQUENCE [LARGE SCALE GENOMIC DNA]</scope>
    <source>
        <strain evidence="10">OhILAs</strain>
    </source>
</reference>
<evidence type="ECO:0000256" key="7">
    <source>
        <dbReference type="SAM" id="Phobius"/>
    </source>
</evidence>
<name>A8MIS3_ALKOO</name>
<dbReference type="STRING" id="350688.Clos_2169"/>
<feature type="transmembrane region" description="Helical" evidence="7">
    <location>
        <begin position="35"/>
        <end position="53"/>
    </location>
</feature>
<dbReference type="InterPro" id="IPR037185">
    <property type="entry name" value="EmrE-like"/>
</dbReference>
<dbReference type="HOGENOM" id="CLU_033863_21_3_9"/>
<feature type="transmembrane region" description="Helical" evidence="7">
    <location>
        <begin position="94"/>
        <end position="113"/>
    </location>
</feature>
<feature type="transmembrane region" description="Helical" evidence="7">
    <location>
        <begin position="65"/>
        <end position="82"/>
    </location>
</feature>